<dbReference type="InterPro" id="IPR033124">
    <property type="entry name" value="Ser_caboxypep_his_AS"/>
</dbReference>
<dbReference type="GO" id="GO:0019748">
    <property type="term" value="P:secondary metabolic process"/>
    <property type="evidence" value="ECO:0007669"/>
    <property type="project" value="TreeGrafter"/>
</dbReference>
<name>A0A8S0QVS6_OLEEU</name>
<evidence type="ECO:0000313" key="9">
    <source>
        <dbReference type="Proteomes" id="UP000594638"/>
    </source>
</evidence>
<reference evidence="8 9" key="1">
    <citation type="submission" date="2019-12" db="EMBL/GenBank/DDBJ databases">
        <authorList>
            <person name="Alioto T."/>
            <person name="Alioto T."/>
            <person name="Gomez Garrido J."/>
        </authorList>
    </citation>
    <scope>NUCLEOTIDE SEQUENCE [LARGE SCALE GENOMIC DNA]</scope>
</reference>
<organism evidence="8 9">
    <name type="scientific">Olea europaea subsp. europaea</name>
    <dbReference type="NCBI Taxonomy" id="158383"/>
    <lineage>
        <taxon>Eukaryota</taxon>
        <taxon>Viridiplantae</taxon>
        <taxon>Streptophyta</taxon>
        <taxon>Embryophyta</taxon>
        <taxon>Tracheophyta</taxon>
        <taxon>Spermatophyta</taxon>
        <taxon>Magnoliopsida</taxon>
        <taxon>eudicotyledons</taxon>
        <taxon>Gunneridae</taxon>
        <taxon>Pentapetalae</taxon>
        <taxon>asterids</taxon>
        <taxon>lamiids</taxon>
        <taxon>Lamiales</taxon>
        <taxon>Oleaceae</taxon>
        <taxon>Oleeae</taxon>
        <taxon>Olea</taxon>
    </lineage>
</organism>
<evidence type="ECO:0000256" key="7">
    <source>
        <dbReference type="SAM" id="SignalP"/>
    </source>
</evidence>
<dbReference type="Proteomes" id="UP000594638">
    <property type="component" value="Unassembled WGS sequence"/>
</dbReference>
<dbReference type="Pfam" id="PF00450">
    <property type="entry name" value="Peptidase_S10"/>
    <property type="match status" value="1"/>
</dbReference>
<keyword evidence="6" id="KW-0325">Glycoprotein</keyword>
<keyword evidence="9" id="KW-1185">Reference proteome</keyword>
<dbReference type="GO" id="GO:0016747">
    <property type="term" value="F:acyltransferase activity, transferring groups other than amino-acyl groups"/>
    <property type="evidence" value="ECO:0007669"/>
    <property type="project" value="TreeGrafter"/>
</dbReference>
<dbReference type="Gramene" id="OE9A036089T1">
    <property type="protein sequence ID" value="OE9A036089C1"/>
    <property type="gene ID" value="OE9A036089"/>
</dbReference>
<dbReference type="Gene3D" id="3.40.50.12670">
    <property type="match status" value="1"/>
</dbReference>
<sequence>MKRIWLYALLLLLLFNNGASHIVKTLPGYSGTLPFKLETGYIGVGRNDEVQLFYYFIESENNPQNDPLLLWITGGPGCSGLSSLVYEIGPFTFDVTNFDGSIPAILLNPYSWTKVANIIFIDWPAGTGFSYANTSEGYSNSDTKSVKDNYTFLRKWLLSHPLFIKNRLYFAGESYGAKLVPLVAMEILRGNKQGLEPQMSLHGYIIGNALTDPNIDINERIPYVHRMSLISDEYFDLAKISCKGKYYNPDQNNLQCLHVLQRIHKCIQHINLVHILEPFCEADDLEWDHTFLQNDSIDHLLLPASKQDKQWCRTQNYLSSRDWANDLIVQEALHIRKGMITRWKRCNLSLSYEQNIESVLEYHKRFIKKGFHVLVFSGDHDMAGPYMGTLKWIRMLNLTVDDDWRPWHINGQVAGYTEKYKKNDFFLTFATIKGAGHTAPEYKPQECHAMFCRWLSTRPL</sequence>
<evidence type="ECO:0000256" key="1">
    <source>
        <dbReference type="ARBA" id="ARBA00009431"/>
    </source>
</evidence>
<dbReference type="FunFam" id="3.40.50.1820:FF:000072">
    <property type="entry name" value="Serine carboxypeptidase-like 19"/>
    <property type="match status" value="1"/>
</dbReference>
<dbReference type="PANTHER" id="PTHR11802:SF224">
    <property type="entry name" value="SERINE CARBOXYPEPTIDASE-LIKE 7 ISOFORM X1"/>
    <property type="match status" value="1"/>
</dbReference>
<feature type="chain" id="PRO_5035937758" evidence="7">
    <location>
        <begin position="21"/>
        <end position="460"/>
    </location>
</feature>
<keyword evidence="2 8" id="KW-0121">Carboxypeptidase</keyword>
<evidence type="ECO:0000256" key="2">
    <source>
        <dbReference type="ARBA" id="ARBA00022645"/>
    </source>
</evidence>
<evidence type="ECO:0000256" key="6">
    <source>
        <dbReference type="ARBA" id="ARBA00023180"/>
    </source>
</evidence>
<dbReference type="PROSITE" id="PS00560">
    <property type="entry name" value="CARBOXYPEPT_SER_HIS"/>
    <property type="match status" value="1"/>
</dbReference>
<proteinExistence type="inferred from homology"/>
<feature type="signal peptide" evidence="7">
    <location>
        <begin position="1"/>
        <end position="20"/>
    </location>
</feature>
<dbReference type="GO" id="GO:0004185">
    <property type="term" value="F:serine-type carboxypeptidase activity"/>
    <property type="evidence" value="ECO:0007669"/>
    <property type="project" value="InterPro"/>
</dbReference>
<evidence type="ECO:0000256" key="3">
    <source>
        <dbReference type="ARBA" id="ARBA00022670"/>
    </source>
</evidence>
<dbReference type="PRINTS" id="PR00724">
    <property type="entry name" value="CRBOXYPTASEC"/>
</dbReference>
<keyword evidence="5" id="KW-0378">Hydrolase</keyword>
<comment type="similarity">
    <text evidence="1">Belongs to the peptidase S10 family.</text>
</comment>
<keyword evidence="3" id="KW-0645">Protease</keyword>
<dbReference type="OrthoDB" id="443318at2759"/>
<comment type="caution">
    <text evidence="8">The sequence shown here is derived from an EMBL/GenBank/DDBJ whole genome shotgun (WGS) entry which is preliminary data.</text>
</comment>
<protein>
    <submittedName>
        <fullName evidence="8">Serine carboxypeptidase-like 18</fullName>
    </submittedName>
</protein>
<dbReference type="AlphaFoldDB" id="A0A8S0QVS6"/>
<keyword evidence="4 7" id="KW-0732">Signal</keyword>
<dbReference type="GO" id="GO:0006508">
    <property type="term" value="P:proteolysis"/>
    <property type="evidence" value="ECO:0007669"/>
    <property type="project" value="UniProtKB-KW"/>
</dbReference>
<dbReference type="InterPro" id="IPR001563">
    <property type="entry name" value="Peptidase_S10"/>
</dbReference>
<dbReference type="Gene3D" id="3.40.50.1820">
    <property type="entry name" value="alpha/beta hydrolase"/>
    <property type="match status" value="1"/>
</dbReference>
<evidence type="ECO:0000313" key="8">
    <source>
        <dbReference type="EMBL" id="CAA2970439.1"/>
    </source>
</evidence>
<evidence type="ECO:0000256" key="5">
    <source>
        <dbReference type="ARBA" id="ARBA00022801"/>
    </source>
</evidence>
<accession>A0A8S0QVS6</accession>
<evidence type="ECO:0000256" key="4">
    <source>
        <dbReference type="ARBA" id="ARBA00022729"/>
    </source>
</evidence>
<dbReference type="PANTHER" id="PTHR11802">
    <property type="entry name" value="SERINE PROTEASE FAMILY S10 SERINE CARBOXYPEPTIDASE"/>
    <property type="match status" value="1"/>
</dbReference>
<dbReference type="InterPro" id="IPR029058">
    <property type="entry name" value="AB_hydrolase_fold"/>
</dbReference>
<dbReference type="SUPFAM" id="SSF53474">
    <property type="entry name" value="alpha/beta-Hydrolases"/>
    <property type="match status" value="1"/>
</dbReference>
<dbReference type="EMBL" id="CACTIH010001974">
    <property type="protein sequence ID" value="CAA2970439.1"/>
    <property type="molecule type" value="Genomic_DNA"/>
</dbReference>
<gene>
    <name evidence="8" type="ORF">OLEA9_A036089</name>
</gene>
<dbReference type="FunFam" id="3.40.50.12670:FF:000001">
    <property type="entry name" value="Carboxypeptidase"/>
    <property type="match status" value="1"/>
</dbReference>